<sequence length="91" mass="8518">MDWPVFIGEAASTLAAGGAVVQAFVESLFASAGAAAGGAAPAVAGAAAAGAAAAAAVAGAAAFEDPLDSSISFKLAIGSDLQKVSSAEFPY</sequence>
<proteinExistence type="predicted"/>
<dbReference type="EMBL" id="PKSM01000040">
    <property type="protein sequence ID" value="POW20001.1"/>
    <property type="molecule type" value="Genomic_DNA"/>
</dbReference>
<reference evidence="1 2" key="1">
    <citation type="submission" date="2017-12" db="EMBL/GenBank/DDBJ databases">
        <title>Gene loss provides genomic basis for host adaptation in cereal stripe rust fungi.</title>
        <authorList>
            <person name="Xia C."/>
        </authorList>
    </citation>
    <scope>NUCLEOTIDE SEQUENCE [LARGE SCALE GENOMIC DNA]</scope>
    <source>
        <strain evidence="1 2">93TX-2</strain>
    </source>
</reference>
<name>A0A2S4WE25_9BASI</name>
<evidence type="ECO:0000313" key="2">
    <source>
        <dbReference type="Proteomes" id="UP000238274"/>
    </source>
</evidence>
<keyword evidence="2" id="KW-1185">Reference proteome</keyword>
<evidence type="ECO:0000313" key="1">
    <source>
        <dbReference type="EMBL" id="POW20001.1"/>
    </source>
</evidence>
<gene>
    <name evidence="1" type="ORF">PSHT_04158</name>
</gene>
<dbReference type="VEuPathDB" id="FungiDB:PSHT_04158"/>
<reference evidence="2" key="2">
    <citation type="journal article" date="2018" name="BMC Genomics">
        <title>Genomic insights into host adaptation between the wheat stripe rust pathogen (Puccinia striiformis f. sp. tritici) and the barley stripe rust pathogen (Puccinia striiformis f. sp. hordei).</title>
        <authorList>
            <person name="Xia C."/>
            <person name="Wang M."/>
            <person name="Yin C."/>
            <person name="Cornejo O.E."/>
            <person name="Hulbert S.H."/>
            <person name="Chen X."/>
        </authorList>
    </citation>
    <scope>NUCLEOTIDE SEQUENCE [LARGE SCALE GENOMIC DNA]</scope>
    <source>
        <strain evidence="2">93TX-2</strain>
    </source>
</reference>
<dbReference type="Proteomes" id="UP000238274">
    <property type="component" value="Unassembled WGS sequence"/>
</dbReference>
<reference evidence="2" key="3">
    <citation type="journal article" date="2018" name="Mol. Plant Microbe Interact.">
        <title>Genome sequence resources for the wheat stripe rust pathogen (Puccinia striiformis f. sp. tritici) and the barley stripe rust pathogen (Puccinia striiformis f. sp. hordei).</title>
        <authorList>
            <person name="Xia C."/>
            <person name="Wang M."/>
            <person name="Yin C."/>
            <person name="Cornejo O.E."/>
            <person name="Hulbert S.H."/>
            <person name="Chen X."/>
        </authorList>
    </citation>
    <scope>NUCLEOTIDE SEQUENCE [LARGE SCALE GENOMIC DNA]</scope>
    <source>
        <strain evidence="2">93TX-2</strain>
    </source>
</reference>
<accession>A0A2S4WE25</accession>
<comment type="caution">
    <text evidence="1">The sequence shown here is derived from an EMBL/GenBank/DDBJ whole genome shotgun (WGS) entry which is preliminary data.</text>
</comment>
<protein>
    <submittedName>
        <fullName evidence="1">Uncharacterized protein</fullName>
    </submittedName>
</protein>
<dbReference type="AlphaFoldDB" id="A0A2S4WE25"/>
<organism evidence="1 2">
    <name type="scientific">Puccinia striiformis</name>
    <dbReference type="NCBI Taxonomy" id="27350"/>
    <lineage>
        <taxon>Eukaryota</taxon>
        <taxon>Fungi</taxon>
        <taxon>Dikarya</taxon>
        <taxon>Basidiomycota</taxon>
        <taxon>Pucciniomycotina</taxon>
        <taxon>Pucciniomycetes</taxon>
        <taxon>Pucciniales</taxon>
        <taxon>Pucciniaceae</taxon>
        <taxon>Puccinia</taxon>
    </lineage>
</organism>